<dbReference type="InterPro" id="IPR050191">
    <property type="entry name" value="ATP-dep_DNA_ligase"/>
</dbReference>
<comment type="catalytic activity">
    <reaction evidence="4">
        <text>ATP + (deoxyribonucleotide)n-3'-hydroxyl + 5'-phospho-(deoxyribonucleotide)m = (deoxyribonucleotide)n+m + AMP + diphosphate.</text>
        <dbReference type="EC" id="6.5.1.1"/>
    </reaction>
</comment>
<evidence type="ECO:0000256" key="2">
    <source>
        <dbReference type="ARBA" id="ARBA00012727"/>
    </source>
</evidence>
<dbReference type="Proteomes" id="UP001589748">
    <property type="component" value="Unassembled WGS sequence"/>
</dbReference>
<dbReference type="InterPro" id="IPR012310">
    <property type="entry name" value="DNA_ligase_ATP-dep_cent"/>
</dbReference>
<comment type="similarity">
    <text evidence="1">Belongs to the ATP-dependent DNA ligase family.</text>
</comment>
<dbReference type="InterPro" id="IPR012340">
    <property type="entry name" value="NA-bd_OB-fold"/>
</dbReference>
<dbReference type="SUPFAM" id="SSF56091">
    <property type="entry name" value="DNA ligase/mRNA capping enzyme, catalytic domain"/>
    <property type="match status" value="1"/>
</dbReference>
<evidence type="ECO:0000256" key="1">
    <source>
        <dbReference type="ARBA" id="ARBA00007572"/>
    </source>
</evidence>
<gene>
    <name evidence="7" type="ORF">ACFFVI_10605</name>
</gene>
<dbReference type="InterPro" id="IPR012309">
    <property type="entry name" value="DNA_ligase_ATP-dep_C"/>
</dbReference>
<dbReference type="InterPro" id="IPR044117">
    <property type="entry name" value="OBF_LigC-like"/>
</dbReference>
<comment type="caution">
    <text evidence="7">The sequence shown here is derived from an EMBL/GenBank/DDBJ whole genome shotgun (WGS) entry which is preliminary data.</text>
</comment>
<organism evidence="7 8">
    <name type="scientific">Kineococcus gynurae</name>
    <dbReference type="NCBI Taxonomy" id="452979"/>
    <lineage>
        <taxon>Bacteria</taxon>
        <taxon>Bacillati</taxon>
        <taxon>Actinomycetota</taxon>
        <taxon>Actinomycetes</taxon>
        <taxon>Kineosporiales</taxon>
        <taxon>Kineosporiaceae</taxon>
        <taxon>Kineococcus</taxon>
    </lineage>
</organism>
<feature type="domain" description="DNA ligase ATP-dependent C-terminal" evidence="6">
    <location>
        <begin position="225"/>
        <end position="321"/>
    </location>
</feature>
<evidence type="ECO:0000256" key="4">
    <source>
        <dbReference type="ARBA" id="ARBA00034003"/>
    </source>
</evidence>
<dbReference type="EMBL" id="JBHMDM010000005">
    <property type="protein sequence ID" value="MFB9377420.1"/>
    <property type="molecule type" value="Genomic_DNA"/>
</dbReference>
<evidence type="ECO:0000259" key="6">
    <source>
        <dbReference type="Pfam" id="PF04679"/>
    </source>
</evidence>
<evidence type="ECO:0000313" key="7">
    <source>
        <dbReference type="EMBL" id="MFB9377420.1"/>
    </source>
</evidence>
<keyword evidence="8" id="KW-1185">Reference proteome</keyword>
<dbReference type="PANTHER" id="PTHR45674">
    <property type="entry name" value="DNA LIGASE 1/3 FAMILY MEMBER"/>
    <property type="match status" value="1"/>
</dbReference>
<dbReference type="CDD" id="cd07970">
    <property type="entry name" value="OBF_DNA_ligase_LigC"/>
    <property type="match status" value="1"/>
</dbReference>
<evidence type="ECO:0000256" key="3">
    <source>
        <dbReference type="ARBA" id="ARBA00022598"/>
    </source>
</evidence>
<dbReference type="InterPro" id="IPR044119">
    <property type="entry name" value="Adenylation_LigC-like"/>
</dbReference>
<dbReference type="RefSeq" id="WP_380139109.1">
    <property type="nucleotide sequence ID" value="NZ_JBHLUI010000010.1"/>
</dbReference>
<dbReference type="SUPFAM" id="SSF50249">
    <property type="entry name" value="Nucleic acid-binding proteins"/>
    <property type="match status" value="1"/>
</dbReference>
<protein>
    <recommendedName>
        <fullName evidence="2">DNA ligase (ATP)</fullName>
        <ecNumber evidence="2">6.5.1.1</ecNumber>
    </recommendedName>
</protein>
<dbReference type="NCBIfam" id="NF006078">
    <property type="entry name" value="PRK08224.1"/>
    <property type="match status" value="1"/>
</dbReference>
<dbReference type="Pfam" id="PF01068">
    <property type="entry name" value="DNA_ligase_A_M"/>
    <property type="match status" value="1"/>
</dbReference>
<sequence length="349" mass="39250">MDLPVMPPLDPMLAKPAKSVPAQPADGPQTWLYEPKWDGFRCVVFRDGDEVELGSRNTKPLTRYFPEVVAAALTELPERCVLDGELFVPRADGTRLEWDALSQRIHPAASRIEKLSRETPARFVAFDLLALGDESLMTTPLGQRRERLVEALAGCGPTFHVTTATLDAERATEWFTIFEGAGLDGVVAKPLDSVYRPKERLMTKVKHRRTAECVVIGYREHKSVRGIGSMLLGLYVDGEVRNVGGASAFTQARRGELLDQLSELRLGADVRSPGEQNRWNSKDDVTWVPVRQELVCEVEYDQLESGRFRHSPRFLRWRPDKMPEECTYDQLDVPREYDLADVLAGAKDA</sequence>
<evidence type="ECO:0000259" key="5">
    <source>
        <dbReference type="Pfam" id="PF01068"/>
    </source>
</evidence>
<dbReference type="PANTHER" id="PTHR45674:SF4">
    <property type="entry name" value="DNA LIGASE 1"/>
    <property type="match status" value="1"/>
</dbReference>
<keyword evidence="3 7" id="KW-0436">Ligase</keyword>
<feature type="domain" description="ATP-dependent DNA ligase family profile" evidence="5">
    <location>
        <begin position="11"/>
        <end position="206"/>
    </location>
</feature>
<accession>A0ABV5LTN0</accession>
<dbReference type="Gene3D" id="3.30.470.30">
    <property type="entry name" value="DNA ligase/mRNA capping enzyme"/>
    <property type="match status" value="1"/>
</dbReference>
<evidence type="ECO:0000313" key="8">
    <source>
        <dbReference type="Proteomes" id="UP001589748"/>
    </source>
</evidence>
<proteinExistence type="inferred from homology"/>
<dbReference type="Pfam" id="PF04679">
    <property type="entry name" value="DNA_ligase_A_C"/>
    <property type="match status" value="1"/>
</dbReference>
<dbReference type="Gene3D" id="2.40.50.140">
    <property type="entry name" value="Nucleic acid-binding proteins"/>
    <property type="match status" value="1"/>
</dbReference>
<reference evidence="7 8" key="1">
    <citation type="submission" date="2024-09" db="EMBL/GenBank/DDBJ databases">
        <authorList>
            <person name="Sun Q."/>
            <person name="Mori K."/>
        </authorList>
    </citation>
    <scope>NUCLEOTIDE SEQUENCE [LARGE SCALE GENOMIC DNA]</scope>
    <source>
        <strain evidence="7 8">TISTR 1856</strain>
    </source>
</reference>
<dbReference type="GO" id="GO:0003910">
    <property type="term" value="F:DNA ligase (ATP) activity"/>
    <property type="evidence" value="ECO:0007669"/>
    <property type="project" value="UniProtKB-EC"/>
</dbReference>
<name>A0ABV5LTN0_9ACTN</name>
<dbReference type="EC" id="6.5.1.1" evidence="2"/>
<dbReference type="CDD" id="cd07905">
    <property type="entry name" value="Adenylation_DNA_ligase_LigC"/>
    <property type="match status" value="1"/>
</dbReference>
<dbReference type="PROSITE" id="PS00697">
    <property type="entry name" value="DNA_LIGASE_A1"/>
    <property type="match status" value="1"/>
</dbReference>
<dbReference type="InterPro" id="IPR016059">
    <property type="entry name" value="DNA_ligase_ATP-dep_CS"/>
</dbReference>